<dbReference type="EMBL" id="AP022591">
    <property type="protein sequence ID" value="BBY44458.1"/>
    <property type="molecule type" value="Genomic_DNA"/>
</dbReference>
<evidence type="ECO:0000313" key="1">
    <source>
        <dbReference type="EMBL" id="BBY44458.1"/>
    </source>
</evidence>
<gene>
    <name evidence="1" type="ORF">MCEL_27530</name>
</gene>
<evidence type="ECO:0000313" key="2">
    <source>
        <dbReference type="Proteomes" id="UP000466431"/>
    </source>
</evidence>
<accession>A0A1X0BL15</accession>
<protein>
    <submittedName>
        <fullName evidence="1">LysR family transcriptional regulator</fullName>
    </submittedName>
</protein>
<dbReference type="Proteomes" id="UP000466431">
    <property type="component" value="Chromosome"/>
</dbReference>
<dbReference type="PANTHER" id="PTHR12126:SF11">
    <property type="entry name" value="NADH DEHYDROGENASE [UBIQUINONE] 1 ALPHA SUBCOMPLEX SUBUNIT 9, MITOCHONDRIAL"/>
    <property type="match status" value="1"/>
</dbReference>
<organism evidence="1 2">
    <name type="scientific">Mycolicibacterium celeriflavum</name>
    <name type="common">Mycobacterium celeriflavum</name>
    <dbReference type="NCBI Taxonomy" id="1249101"/>
    <lineage>
        <taxon>Bacteria</taxon>
        <taxon>Bacillati</taxon>
        <taxon>Actinomycetota</taxon>
        <taxon>Actinomycetes</taxon>
        <taxon>Mycobacteriales</taxon>
        <taxon>Mycobacteriaceae</taxon>
        <taxon>Mycolicibacterium</taxon>
    </lineage>
</organism>
<dbReference type="STRING" id="1249101.BST21_21900"/>
<dbReference type="Gene3D" id="3.40.50.720">
    <property type="entry name" value="NAD(P)-binding Rossmann-like Domain"/>
    <property type="match status" value="1"/>
</dbReference>
<keyword evidence="2" id="KW-1185">Reference proteome</keyword>
<sequence length="261" mass="27292">MKIVVLGGTGLVGSKVVLALTEHNHEAIGASPRTGVNAVTGAGLSEVLTGATVVVDVSNSPSFEDDAAMEFFEKSTTNLLAAEAEAGVAHHVALSVVGTDQLALHSGYFKAKLMQEDLISTGPIPHSIVRATQFFEFLRTIADSATVDNTVRLPPAFIQPISSADIAKAVATVALADPVNGITEVGGPERFRLPDLIRTALTARGDARDVVADPQALYWGVPIDDDTLIPEDGATLSDTRFADWILEHAATDRSAAKGGAR</sequence>
<dbReference type="RefSeq" id="WP_083006730.1">
    <property type="nucleotide sequence ID" value="NZ_AP022591.1"/>
</dbReference>
<name>A0A1X0BL15_MYCCF</name>
<dbReference type="SUPFAM" id="SSF51735">
    <property type="entry name" value="NAD(P)-binding Rossmann-fold domains"/>
    <property type="match status" value="1"/>
</dbReference>
<dbReference type="InterPro" id="IPR051207">
    <property type="entry name" value="ComplexI_NDUFA9_subunit"/>
</dbReference>
<dbReference type="GO" id="GO:0044877">
    <property type="term" value="F:protein-containing complex binding"/>
    <property type="evidence" value="ECO:0007669"/>
    <property type="project" value="TreeGrafter"/>
</dbReference>
<dbReference type="InterPro" id="IPR036291">
    <property type="entry name" value="NAD(P)-bd_dom_sf"/>
</dbReference>
<proteinExistence type="predicted"/>
<dbReference type="KEGG" id="mcee:MCEL_27530"/>
<dbReference type="AlphaFoldDB" id="A0A1X0BL15"/>
<reference evidence="1 2" key="1">
    <citation type="journal article" date="2019" name="Emerg. Microbes Infect.">
        <title>Comprehensive subspecies identification of 175 nontuberculous mycobacteria species based on 7547 genomic profiles.</title>
        <authorList>
            <person name="Matsumoto Y."/>
            <person name="Kinjo T."/>
            <person name="Motooka D."/>
            <person name="Nabeya D."/>
            <person name="Jung N."/>
            <person name="Uechi K."/>
            <person name="Horii T."/>
            <person name="Iida T."/>
            <person name="Fujita J."/>
            <person name="Nakamura S."/>
        </authorList>
    </citation>
    <scope>NUCLEOTIDE SEQUENCE [LARGE SCALE GENOMIC DNA]</scope>
    <source>
        <strain evidence="1 2">JCM 18439</strain>
    </source>
</reference>
<dbReference type="OrthoDB" id="9771302at2"/>
<dbReference type="PANTHER" id="PTHR12126">
    <property type="entry name" value="NADH-UBIQUINONE OXIDOREDUCTASE 39 KDA SUBUNIT-RELATED"/>
    <property type="match status" value="1"/>
</dbReference>